<feature type="transmembrane region" description="Helical" evidence="1">
    <location>
        <begin position="76"/>
        <end position="96"/>
    </location>
</feature>
<evidence type="ECO:0000256" key="1">
    <source>
        <dbReference type="SAM" id="Phobius"/>
    </source>
</evidence>
<evidence type="ECO:0000256" key="2">
    <source>
        <dbReference type="SAM" id="SignalP"/>
    </source>
</evidence>
<protein>
    <submittedName>
        <fullName evidence="3">Uncharacterized protein</fullName>
    </submittedName>
</protein>
<dbReference type="Proteomes" id="UP001234916">
    <property type="component" value="Chromosome"/>
</dbReference>
<proteinExistence type="predicted"/>
<keyword evidence="1" id="KW-0812">Transmembrane</keyword>
<organism evidence="3">
    <name type="scientific">Candidatus Nitricoxidivorans perseverans</name>
    <dbReference type="NCBI Taxonomy" id="2975601"/>
    <lineage>
        <taxon>Bacteria</taxon>
        <taxon>Pseudomonadati</taxon>
        <taxon>Pseudomonadota</taxon>
        <taxon>Betaproteobacteria</taxon>
        <taxon>Nitrosomonadales</taxon>
        <taxon>Sterolibacteriaceae</taxon>
        <taxon>Candidatus Nitricoxidivorans</taxon>
    </lineage>
</organism>
<dbReference type="KEGG" id="npv:OHM77_02060"/>
<accession>A0AA49FMM0</accession>
<feature type="transmembrane region" description="Helical" evidence="1">
    <location>
        <begin position="108"/>
        <end position="128"/>
    </location>
</feature>
<keyword evidence="2" id="KW-0732">Signal</keyword>
<feature type="chain" id="PRO_5041334197" evidence="2">
    <location>
        <begin position="25"/>
        <end position="165"/>
    </location>
</feature>
<reference evidence="3" key="1">
    <citation type="journal article" date="2023" name="Nat. Microbiol.">
        <title>Enrichment and characterization of a nitric oxide-reducing microbial community in a continuous bioreactor.</title>
        <authorList>
            <person name="Garrido-Amador P."/>
            <person name="Stortenbeker N."/>
            <person name="Wessels H.J.C.T."/>
            <person name="Speth D.R."/>
            <person name="Garcia-Heredia I."/>
            <person name="Kartal B."/>
        </authorList>
    </citation>
    <scope>NUCLEOTIDE SEQUENCE</scope>
    <source>
        <strain evidence="3">MAG1</strain>
    </source>
</reference>
<evidence type="ECO:0000313" key="3">
    <source>
        <dbReference type="EMBL" id="WIM06100.1"/>
    </source>
</evidence>
<keyword evidence="1" id="KW-1133">Transmembrane helix</keyword>
<name>A0AA49FMM0_9PROT</name>
<feature type="transmembrane region" description="Helical" evidence="1">
    <location>
        <begin position="134"/>
        <end position="152"/>
    </location>
</feature>
<gene>
    <name evidence="3" type="ORF">OHM77_02060</name>
</gene>
<feature type="signal peptide" evidence="2">
    <location>
        <begin position="1"/>
        <end position="24"/>
    </location>
</feature>
<dbReference type="EMBL" id="CP107246">
    <property type="protein sequence ID" value="WIM06100.1"/>
    <property type="molecule type" value="Genomic_DNA"/>
</dbReference>
<keyword evidence="1" id="KW-0472">Membrane</keyword>
<dbReference type="AlphaFoldDB" id="A0AA49FMM0"/>
<sequence>MKHAWALIWLGLLLLLAASAASRAADNDVKRLETLGAYEAALDTAVAQPPAPAIDTQAQADKLTHEFKMRREEVKLYEIAILSALALVSLFIVLRFITAEAAYSASHIVNATGLVFIIFGTILLVLLADTDEQLTAPIGILGAVAGYLFGSINRGKSGTETGGEK</sequence>